<evidence type="ECO:0000256" key="1">
    <source>
        <dbReference type="SAM" id="MobiDB-lite"/>
    </source>
</evidence>
<dbReference type="EMBL" id="DS113235">
    <property type="protein sequence ID" value="EAY17013.1"/>
    <property type="molecule type" value="Genomic_DNA"/>
</dbReference>
<proteinExistence type="predicted"/>
<reference evidence="2" key="1">
    <citation type="submission" date="2006-10" db="EMBL/GenBank/DDBJ databases">
        <authorList>
            <person name="Amadeo P."/>
            <person name="Zhao Q."/>
            <person name="Wortman J."/>
            <person name="Fraser-Liggett C."/>
            <person name="Carlton J."/>
        </authorList>
    </citation>
    <scope>NUCLEOTIDE SEQUENCE</scope>
    <source>
        <strain evidence="2">G3</strain>
    </source>
</reference>
<keyword evidence="3" id="KW-1185">Reference proteome</keyword>
<reference evidence="2" key="2">
    <citation type="journal article" date="2007" name="Science">
        <title>Draft genome sequence of the sexually transmitted pathogen Trichomonas vaginalis.</title>
        <authorList>
            <person name="Carlton J.M."/>
            <person name="Hirt R.P."/>
            <person name="Silva J.C."/>
            <person name="Delcher A.L."/>
            <person name="Schatz M."/>
            <person name="Zhao Q."/>
            <person name="Wortman J.R."/>
            <person name="Bidwell S.L."/>
            <person name="Alsmark U.C.M."/>
            <person name="Besteiro S."/>
            <person name="Sicheritz-Ponten T."/>
            <person name="Noel C.J."/>
            <person name="Dacks J.B."/>
            <person name="Foster P.G."/>
            <person name="Simillion C."/>
            <person name="Van de Peer Y."/>
            <person name="Miranda-Saavedra D."/>
            <person name="Barton G.J."/>
            <person name="Westrop G.D."/>
            <person name="Mueller S."/>
            <person name="Dessi D."/>
            <person name="Fiori P.L."/>
            <person name="Ren Q."/>
            <person name="Paulsen I."/>
            <person name="Zhang H."/>
            <person name="Bastida-Corcuera F.D."/>
            <person name="Simoes-Barbosa A."/>
            <person name="Brown M.T."/>
            <person name="Hayes R.D."/>
            <person name="Mukherjee M."/>
            <person name="Okumura C.Y."/>
            <person name="Schneider R."/>
            <person name="Smith A.J."/>
            <person name="Vanacova S."/>
            <person name="Villalvazo M."/>
            <person name="Haas B.J."/>
            <person name="Pertea M."/>
            <person name="Feldblyum T.V."/>
            <person name="Utterback T.R."/>
            <person name="Shu C.L."/>
            <person name="Osoegawa K."/>
            <person name="de Jong P.J."/>
            <person name="Hrdy I."/>
            <person name="Horvathova L."/>
            <person name="Zubacova Z."/>
            <person name="Dolezal P."/>
            <person name="Malik S.B."/>
            <person name="Logsdon J.M. Jr."/>
            <person name="Henze K."/>
            <person name="Gupta A."/>
            <person name="Wang C.C."/>
            <person name="Dunne R.L."/>
            <person name="Upcroft J.A."/>
            <person name="Upcroft P."/>
            <person name="White O."/>
            <person name="Salzberg S.L."/>
            <person name="Tang P."/>
            <person name="Chiu C.-H."/>
            <person name="Lee Y.-S."/>
            <person name="Embley T.M."/>
            <person name="Coombs G.H."/>
            <person name="Mottram J.C."/>
            <person name="Tachezy J."/>
            <person name="Fraser-Liggett C.M."/>
            <person name="Johnson P.J."/>
        </authorList>
    </citation>
    <scope>NUCLEOTIDE SEQUENCE [LARGE SCALE GENOMIC DNA]</scope>
    <source>
        <strain evidence="2">G3</strain>
    </source>
</reference>
<dbReference type="InParanoid" id="A2DR87"/>
<dbReference type="VEuPathDB" id="TrichDB:TVAG_296920"/>
<sequence>MTQPVFEFSAAQAKEAPVIKSTAANPNLLLSLDEISKKKKLEAKKERASKKTGKVDKKDKKEKKEKKDKKDKNRNNKSNDTKDKKKDHKPQGKNGIVKIDVPQSVLKSILNEAGIKTDGYEVTLRAVPKSLD</sequence>
<accession>A2DR87</accession>
<protein>
    <submittedName>
        <fullName evidence="2">Uncharacterized protein</fullName>
    </submittedName>
</protein>
<dbReference type="RefSeq" id="XP_001329236.1">
    <property type="nucleotide sequence ID" value="XM_001329201.1"/>
</dbReference>
<dbReference type="Proteomes" id="UP000001542">
    <property type="component" value="Unassembled WGS sequence"/>
</dbReference>
<feature type="compositionally biased region" description="Basic residues" evidence="1">
    <location>
        <begin position="37"/>
        <end position="52"/>
    </location>
</feature>
<name>A2DR87_TRIV3</name>
<gene>
    <name evidence="2" type="ORF">TVAG_296920</name>
</gene>
<feature type="region of interest" description="Disordered" evidence="1">
    <location>
        <begin position="1"/>
        <end position="99"/>
    </location>
</feature>
<dbReference type="AlphaFoldDB" id="A2DR87"/>
<evidence type="ECO:0000313" key="3">
    <source>
        <dbReference type="Proteomes" id="UP000001542"/>
    </source>
</evidence>
<dbReference type="KEGG" id="tva:4775019"/>
<organism evidence="2 3">
    <name type="scientific">Trichomonas vaginalis (strain ATCC PRA-98 / G3)</name>
    <dbReference type="NCBI Taxonomy" id="412133"/>
    <lineage>
        <taxon>Eukaryota</taxon>
        <taxon>Metamonada</taxon>
        <taxon>Parabasalia</taxon>
        <taxon>Trichomonadida</taxon>
        <taxon>Trichomonadidae</taxon>
        <taxon>Trichomonas</taxon>
    </lineage>
</organism>
<feature type="compositionally biased region" description="Basic and acidic residues" evidence="1">
    <location>
        <begin position="68"/>
        <end position="84"/>
    </location>
</feature>
<evidence type="ECO:0000313" key="2">
    <source>
        <dbReference type="EMBL" id="EAY17013.1"/>
    </source>
</evidence>
<dbReference type="VEuPathDB" id="TrichDB:TVAGG3_0512460"/>